<feature type="compositionally biased region" description="Basic residues" evidence="8">
    <location>
        <begin position="419"/>
        <end position="430"/>
    </location>
</feature>
<reference evidence="9 10" key="1">
    <citation type="journal article" date="2016" name="PLoS ONE">
        <title>Sequence Assembly of Yarrowia lipolytica Strain W29/CLIB89 Shows Transposable Element Diversity.</title>
        <authorList>
            <person name="Magnan C."/>
            <person name="Yu J."/>
            <person name="Chang I."/>
            <person name="Jahn E."/>
            <person name="Kanomata Y."/>
            <person name="Wu J."/>
            <person name="Zeller M."/>
            <person name="Oakes M."/>
            <person name="Baldi P."/>
            <person name="Sandmeyer S."/>
        </authorList>
    </citation>
    <scope>NUCLEOTIDE SEQUENCE [LARGE SCALE GENOMIC DNA]</scope>
    <source>
        <strain evidence="10">CLIB89(W29)</strain>
    </source>
</reference>
<feature type="compositionally biased region" description="Polar residues" evidence="8">
    <location>
        <begin position="685"/>
        <end position="694"/>
    </location>
</feature>
<dbReference type="AlphaFoldDB" id="A0A1D8NB96"/>
<dbReference type="VEuPathDB" id="FungiDB:YALI0_C15070g"/>
<evidence type="ECO:0000256" key="4">
    <source>
        <dbReference type="ARBA" id="ARBA00022490"/>
    </source>
</evidence>
<keyword evidence="4 7" id="KW-0963">Cytoplasm</keyword>
<evidence type="ECO:0000256" key="8">
    <source>
        <dbReference type="SAM" id="MobiDB-lite"/>
    </source>
</evidence>
<feature type="compositionally biased region" description="Low complexity" evidence="8">
    <location>
        <begin position="240"/>
        <end position="251"/>
    </location>
</feature>
<feature type="compositionally biased region" description="Acidic residues" evidence="8">
    <location>
        <begin position="317"/>
        <end position="342"/>
    </location>
</feature>
<dbReference type="Pfam" id="PF13945">
    <property type="entry name" value="NST1"/>
    <property type="match status" value="1"/>
</dbReference>
<dbReference type="PANTHER" id="PTHR13142:SF1">
    <property type="entry name" value="INNER CENTROMERE PROTEIN"/>
    <property type="match status" value="1"/>
</dbReference>
<accession>A0A1D8NB96</accession>
<keyword evidence="6 7" id="KW-0175">Coiled coil</keyword>
<dbReference type="VEuPathDB" id="FungiDB:YALI1_C21241g"/>
<dbReference type="InterPro" id="IPR025279">
    <property type="entry name" value="NST1"/>
</dbReference>
<feature type="region of interest" description="Disordered" evidence="8">
    <location>
        <begin position="670"/>
        <end position="723"/>
    </location>
</feature>
<name>A0A1D8NB96_YARLL</name>
<feature type="region of interest" description="Disordered" evidence="8">
    <location>
        <begin position="402"/>
        <end position="632"/>
    </location>
</feature>
<feature type="compositionally biased region" description="Basic and acidic residues" evidence="8">
    <location>
        <begin position="402"/>
        <end position="418"/>
    </location>
</feature>
<dbReference type="PANTHER" id="PTHR13142">
    <property type="entry name" value="INNER CENTROMERE PROTEIN"/>
    <property type="match status" value="1"/>
</dbReference>
<evidence type="ECO:0000256" key="3">
    <source>
        <dbReference type="ARBA" id="ARBA00020733"/>
    </source>
</evidence>
<evidence type="ECO:0000256" key="6">
    <source>
        <dbReference type="ARBA" id="ARBA00023054"/>
    </source>
</evidence>
<sequence>MKAKVVVHVPWTTEKAQLHTGTMEKAIYSKDGKRVINLKSRETFKTENVSFEWGADDSKPKSKKKKKRKSKGQQVIIDSIDLDERSIVHGVMEAKMKAEKLARLKKSVNDTFPPSPASGLSPSMERQTIKYFWLSLTSEQRRELVQVEKEAVLNKMKRQQKNTCECDICGRKRVAIEQELETLYADYYKELDALAESKDLPLLPLPSMGFFQADDVLRGGHQDGNTTEELSEATNRLSIAPATTATTRPLPQNLGKEIDEEGDTEEDEPYGFEEGEDVQSLDVSSVADDLLTNDGKKFIEMMERLAEKRAGRIEEIRDGEDEEPVVVEDDNDDEEYENDSDYSDYSSEYSQTGESLTADQRMEEGRRMFQIFAARMFEQRVLHAYKQSVAAQVKAELQQMEEEKKTLDLEKEARDQQRRERKKEKKRAQKAIKEEEKRKAAAEREEREKREAEEAERLRLEAERKQQEKEREKAARKAASEAKQKARQEEQARLAREKEEKRLARIREMEERMRLAKEKEEREKEELRARQQQEEDERREKERLEEERIENERLEAERIENERLEKEREQQRLEEEKERQRIKEEREKQKLEEEREKRASMSIPLSKPLPGKTQIPASQPGTSLGGLQQPVPQAAPVAPVAMMPQSPSPQLPPGLTQHVAQSQILLDRLTPDPTSRMTPERHTPSPGSTTSNAKTLLDSLLRPAQGPSTPPPGPGTPRSSISHVAPVGAIGTIGSPGQVNQQPLHVHPGHMNHLSQGPVTPGQVNLPVGNIGHVGNVGTVGSIGLVNPPEQPISQPISPPSTTLPISQHRFDPWNSSYSGIASSSTPGNRLWGSSGEVPGNVIRQAALDAYEELHKNGSIDCNGFVNSRALQNTAQKYSSTGQGFGVSELFKACQGSFDIVGGLMKPRGGL</sequence>
<dbReference type="EMBL" id="CP017555">
    <property type="protein sequence ID" value="AOW02902.1"/>
    <property type="molecule type" value="Genomic_DNA"/>
</dbReference>
<protein>
    <recommendedName>
        <fullName evidence="3 7">Stress response protein NST1</fullName>
    </recommendedName>
</protein>
<comment type="function">
    <text evidence="7">May act as a negative regulator of salt tolerance.</text>
</comment>
<feature type="compositionally biased region" description="Basic and acidic residues" evidence="8">
    <location>
        <begin position="431"/>
        <end position="599"/>
    </location>
</feature>
<feature type="region of interest" description="Disordered" evidence="8">
    <location>
        <begin position="239"/>
        <end position="277"/>
    </location>
</feature>
<dbReference type="RefSeq" id="XP_501852.3">
    <property type="nucleotide sequence ID" value="XM_501852.3"/>
</dbReference>
<evidence type="ECO:0000313" key="9">
    <source>
        <dbReference type="EMBL" id="AOW02902.1"/>
    </source>
</evidence>
<evidence type="ECO:0000256" key="2">
    <source>
        <dbReference type="ARBA" id="ARBA00007112"/>
    </source>
</evidence>
<proteinExistence type="inferred from homology"/>
<dbReference type="GeneID" id="2909348"/>
<dbReference type="eggNOG" id="ENOG502QSSK">
    <property type="taxonomic scope" value="Eukaryota"/>
</dbReference>
<feature type="compositionally biased region" description="Acidic residues" evidence="8">
    <location>
        <begin position="258"/>
        <end position="277"/>
    </location>
</feature>
<comment type="similarity">
    <text evidence="2 7">Belongs to the NST1 family.</text>
</comment>
<dbReference type="KEGG" id="yli:2909348"/>
<dbReference type="Proteomes" id="UP000182444">
    <property type="component" value="Chromosome 1C"/>
</dbReference>
<feature type="compositionally biased region" description="Polar residues" evidence="8">
    <location>
        <begin position="615"/>
        <end position="626"/>
    </location>
</feature>
<comment type="subcellular location">
    <subcellularLocation>
        <location evidence="1 7">Cytoplasm</location>
    </subcellularLocation>
</comment>
<evidence type="ECO:0000256" key="5">
    <source>
        <dbReference type="ARBA" id="ARBA00023016"/>
    </source>
</evidence>
<keyword evidence="5 7" id="KW-0346">Stress response</keyword>
<feature type="region of interest" description="Disordered" evidence="8">
    <location>
        <begin position="313"/>
        <end position="361"/>
    </location>
</feature>
<organism evidence="9 10">
    <name type="scientific">Yarrowia lipolytica</name>
    <name type="common">Candida lipolytica</name>
    <dbReference type="NCBI Taxonomy" id="4952"/>
    <lineage>
        <taxon>Eukaryota</taxon>
        <taxon>Fungi</taxon>
        <taxon>Dikarya</taxon>
        <taxon>Ascomycota</taxon>
        <taxon>Saccharomycotina</taxon>
        <taxon>Dipodascomycetes</taxon>
        <taxon>Dipodascales</taxon>
        <taxon>Dipodascales incertae sedis</taxon>
        <taxon>Yarrowia</taxon>
    </lineage>
</organism>
<dbReference type="GO" id="GO:0005737">
    <property type="term" value="C:cytoplasm"/>
    <property type="evidence" value="ECO:0007669"/>
    <property type="project" value="UniProtKB-SubCell"/>
</dbReference>
<evidence type="ECO:0000256" key="1">
    <source>
        <dbReference type="ARBA" id="ARBA00004496"/>
    </source>
</evidence>
<evidence type="ECO:0000313" key="10">
    <source>
        <dbReference type="Proteomes" id="UP000182444"/>
    </source>
</evidence>
<evidence type="ECO:0000256" key="7">
    <source>
        <dbReference type="RuleBase" id="RU049441"/>
    </source>
</evidence>
<gene>
    <name evidence="9" type="ORF">YALI1_C21241g</name>
</gene>